<reference evidence="4" key="1">
    <citation type="journal article" date="2013" name="Nature">
        <title>Pan genome of the phytoplankton Emiliania underpins its global distribution.</title>
        <authorList>
            <person name="Read B.A."/>
            <person name="Kegel J."/>
            <person name="Klute M.J."/>
            <person name="Kuo A."/>
            <person name="Lefebvre S.C."/>
            <person name="Maumus F."/>
            <person name="Mayer C."/>
            <person name="Miller J."/>
            <person name="Monier A."/>
            <person name="Salamov A."/>
            <person name="Young J."/>
            <person name="Aguilar M."/>
            <person name="Claverie J.M."/>
            <person name="Frickenhaus S."/>
            <person name="Gonzalez K."/>
            <person name="Herman E.K."/>
            <person name="Lin Y.C."/>
            <person name="Napier J."/>
            <person name="Ogata H."/>
            <person name="Sarno A.F."/>
            <person name="Shmutz J."/>
            <person name="Schroeder D."/>
            <person name="de Vargas C."/>
            <person name="Verret F."/>
            <person name="von Dassow P."/>
            <person name="Valentin K."/>
            <person name="Van de Peer Y."/>
            <person name="Wheeler G."/>
            <person name="Dacks J.B."/>
            <person name="Delwiche C.F."/>
            <person name="Dyhrman S.T."/>
            <person name="Glockner G."/>
            <person name="John U."/>
            <person name="Richards T."/>
            <person name="Worden A.Z."/>
            <person name="Zhang X."/>
            <person name="Grigoriev I.V."/>
            <person name="Allen A.E."/>
            <person name="Bidle K."/>
            <person name="Borodovsky M."/>
            <person name="Bowler C."/>
            <person name="Brownlee C."/>
            <person name="Cock J.M."/>
            <person name="Elias M."/>
            <person name="Gladyshev V.N."/>
            <person name="Groth M."/>
            <person name="Guda C."/>
            <person name="Hadaegh A."/>
            <person name="Iglesias-Rodriguez M.D."/>
            <person name="Jenkins J."/>
            <person name="Jones B.M."/>
            <person name="Lawson T."/>
            <person name="Leese F."/>
            <person name="Lindquist E."/>
            <person name="Lobanov A."/>
            <person name="Lomsadze A."/>
            <person name="Malik S.B."/>
            <person name="Marsh M.E."/>
            <person name="Mackinder L."/>
            <person name="Mock T."/>
            <person name="Mueller-Roeber B."/>
            <person name="Pagarete A."/>
            <person name="Parker M."/>
            <person name="Probert I."/>
            <person name="Quesneville H."/>
            <person name="Raines C."/>
            <person name="Rensing S.A."/>
            <person name="Riano-Pachon D.M."/>
            <person name="Richier S."/>
            <person name="Rokitta S."/>
            <person name="Shiraiwa Y."/>
            <person name="Soanes D.M."/>
            <person name="van der Giezen M."/>
            <person name="Wahlund T.M."/>
            <person name="Williams B."/>
            <person name="Wilson W."/>
            <person name="Wolfe G."/>
            <person name="Wurch L.L."/>
        </authorList>
    </citation>
    <scope>NUCLEOTIDE SEQUENCE</scope>
</reference>
<evidence type="ECO:0000256" key="2">
    <source>
        <dbReference type="SAM" id="MobiDB-lite"/>
    </source>
</evidence>
<feature type="compositionally biased region" description="Polar residues" evidence="2">
    <location>
        <begin position="112"/>
        <end position="127"/>
    </location>
</feature>
<dbReference type="AlphaFoldDB" id="A0A0D3J5G1"/>
<accession>A0A0D3J5G1</accession>
<feature type="compositionally biased region" description="Basic and acidic residues" evidence="2">
    <location>
        <begin position="25"/>
        <end position="43"/>
    </location>
</feature>
<organism evidence="3 4">
    <name type="scientific">Emiliania huxleyi (strain CCMP1516)</name>
    <dbReference type="NCBI Taxonomy" id="280463"/>
    <lineage>
        <taxon>Eukaryota</taxon>
        <taxon>Haptista</taxon>
        <taxon>Haptophyta</taxon>
        <taxon>Prymnesiophyceae</taxon>
        <taxon>Isochrysidales</taxon>
        <taxon>Noelaerhabdaceae</taxon>
        <taxon>Emiliania</taxon>
    </lineage>
</organism>
<sequence>MAPPDCGSLRADGPLGLASKLQDMLTREQASHRETQHELKIERAAHDDTAERLVEMQQKLEATLQELSNLERFVKGCSACSSVPSNTPPEREPLLKEEAYLQSRLRFVQEELTSSASTAVTRPSSASIGRKGKAAAASPGDDALRA</sequence>
<evidence type="ECO:0000256" key="1">
    <source>
        <dbReference type="SAM" id="Coils"/>
    </source>
</evidence>
<evidence type="ECO:0000313" key="4">
    <source>
        <dbReference type="Proteomes" id="UP000013827"/>
    </source>
</evidence>
<dbReference type="EnsemblProtists" id="EOD18746">
    <property type="protein sequence ID" value="EOD18746"/>
    <property type="gene ID" value="EMIHUDRAFT_436123"/>
</dbReference>
<dbReference type="RefSeq" id="XP_005771175.1">
    <property type="nucleotide sequence ID" value="XM_005771118.1"/>
</dbReference>
<evidence type="ECO:0000313" key="3">
    <source>
        <dbReference type="EnsemblProtists" id="EOD18746"/>
    </source>
</evidence>
<feature type="region of interest" description="Disordered" evidence="2">
    <location>
        <begin position="24"/>
        <end position="43"/>
    </location>
</feature>
<feature type="coiled-coil region" evidence="1">
    <location>
        <begin position="46"/>
        <end position="73"/>
    </location>
</feature>
<keyword evidence="4" id="KW-1185">Reference proteome</keyword>
<dbReference type="Proteomes" id="UP000013827">
    <property type="component" value="Unassembled WGS sequence"/>
</dbReference>
<reference evidence="3" key="2">
    <citation type="submission" date="2024-10" db="UniProtKB">
        <authorList>
            <consortium name="EnsemblProtists"/>
        </authorList>
    </citation>
    <scope>IDENTIFICATION</scope>
</reference>
<keyword evidence="1" id="KW-0175">Coiled coil</keyword>
<dbReference type="HOGENOM" id="CLU_1780928_0_0_1"/>
<feature type="region of interest" description="Disordered" evidence="2">
    <location>
        <begin position="112"/>
        <end position="146"/>
    </location>
</feature>
<name>A0A0D3J5G1_EMIH1</name>
<protein>
    <submittedName>
        <fullName evidence="3">Uncharacterized protein</fullName>
    </submittedName>
</protein>
<dbReference type="GeneID" id="17264317"/>
<proteinExistence type="predicted"/>
<dbReference type="KEGG" id="ehx:EMIHUDRAFT_436123"/>
<dbReference type="PaxDb" id="2903-EOD18746"/>